<dbReference type="GO" id="GO:0009055">
    <property type="term" value="F:electron transfer activity"/>
    <property type="evidence" value="ECO:0007669"/>
    <property type="project" value="InterPro"/>
</dbReference>
<keyword evidence="4" id="KW-1185">Reference proteome</keyword>
<dbReference type="InterPro" id="IPR001279">
    <property type="entry name" value="Metallo-B-lactamas"/>
</dbReference>
<evidence type="ECO:0000313" key="3">
    <source>
        <dbReference type="EMBL" id="SES68327.1"/>
    </source>
</evidence>
<evidence type="ECO:0000256" key="1">
    <source>
        <dbReference type="ARBA" id="ARBA00007121"/>
    </source>
</evidence>
<dbReference type="OrthoDB" id="9807946at2"/>
<dbReference type="InterPro" id="IPR029039">
    <property type="entry name" value="Flavoprotein-like_sf"/>
</dbReference>
<dbReference type="InterPro" id="IPR036866">
    <property type="entry name" value="RibonucZ/Hydroxyglut_hydro"/>
</dbReference>
<dbReference type="GO" id="GO:0046872">
    <property type="term" value="F:metal ion binding"/>
    <property type="evidence" value="ECO:0007669"/>
    <property type="project" value="InterPro"/>
</dbReference>
<dbReference type="GO" id="GO:0010181">
    <property type="term" value="F:FMN binding"/>
    <property type="evidence" value="ECO:0007669"/>
    <property type="project" value="InterPro"/>
</dbReference>
<reference evidence="4" key="1">
    <citation type="submission" date="2016-10" db="EMBL/GenBank/DDBJ databases">
        <authorList>
            <person name="Varghese N."/>
            <person name="Submissions S."/>
        </authorList>
    </citation>
    <scope>NUCLEOTIDE SEQUENCE [LARGE SCALE GENOMIC DNA]</scope>
    <source>
        <strain evidence="4">DSM 13577</strain>
    </source>
</reference>
<dbReference type="Pfam" id="PF19583">
    <property type="entry name" value="ODP"/>
    <property type="match status" value="1"/>
</dbReference>
<dbReference type="SUPFAM" id="SSF56281">
    <property type="entry name" value="Metallo-hydrolase/oxidoreductase"/>
    <property type="match status" value="1"/>
</dbReference>
<gene>
    <name evidence="3" type="ORF">SAMN03080614_100318</name>
</gene>
<dbReference type="PROSITE" id="PS50902">
    <property type="entry name" value="FLAVODOXIN_LIKE"/>
    <property type="match status" value="1"/>
</dbReference>
<feature type="domain" description="Flavodoxin-like" evidence="2">
    <location>
        <begin position="252"/>
        <end position="391"/>
    </location>
</feature>
<dbReference type="Gene3D" id="3.60.15.10">
    <property type="entry name" value="Ribonuclease Z/Hydroxyacylglutathione hydrolase-like"/>
    <property type="match status" value="1"/>
</dbReference>
<dbReference type="STRING" id="1120990.SAMN03080614_100318"/>
<dbReference type="PANTHER" id="PTHR43717">
    <property type="entry name" value="ANAEROBIC NITRIC OXIDE REDUCTASE FLAVORUBREDOXIN"/>
    <property type="match status" value="1"/>
</dbReference>
<dbReference type="Proteomes" id="UP000243819">
    <property type="component" value="Unassembled WGS sequence"/>
</dbReference>
<protein>
    <submittedName>
        <fullName evidence="3">Flavorubredoxin</fullName>
    </submittedName>
</protein>
<sequence>MYNCVEIQKNIYWVGINDKRLELFENLWPLEHGVSYNSYLICDEKVALIDTVAEGNYEYYLKKIQSIIKDRKIDYLIVNHMEPDHSGVIPTLVRNFPDIKIVVNNKTLDILKNFYQLEDNLHLVKEGDELVLGNYKLKFYPIPMVHWPESMVTYEETTKTLFSNDAFGSFGSLDGGIFDDQLHLVFFEEEMRRYYSNIVGKYGVPVQNALKKLSSLEIKCICPSHGPIWRTNPQKVISLYNKWSLCESDKGVVIVYGSMYGNTAKMAETIGQSLVKHGIEDVKIYDSSKTHLSYILRDIWKYRGLIIGSCAYNNGMFPPIENLTTKLLQLGVKNRLLALFGNYSWNGGGVSNLEKFAEKSGMELVGQSVEVKSSPKEEDLEKLRELGKLMADKLKS</sequence>
<evidence type="ECO:0000259" key="2">
    <source>
        <dbReference type="PROSITE" id="PS50902"/>
    </source>
</evidence>
<dbReference type="InterPro" id="IPR001226">
    <property type="entry name" value="Flavodoxin_CS"/>
</dbReference>
<dbReference type="Gene3D" id="3.40.50.360">
    <property type="match status" value="1"/>
</dbReference>
<accession>A0A1H9YIL3</accession>
<dbReference type="AlphaFoldDB" id="A0A1H9YIL3"/>
<name>A0A1H9YIL3_9FIRM</name>
<dbReference type="Pfam" id="PF00258">
    <property type="entry name" value="Flavodoxin_1"/>
    <property type="match status" value="1"/>
</dbReference>
<evidence type="ECO:0000313" key="4">
    <source>
        <dbReference type="Proteomes" id="UP000243819"/>
    </source>
</evidence>
<dbReference type="GO" id="GO:0016651">
    <property type="term" value="F:oxidoreductase activity, acting on NAD(P)H"/>
    <property type="evidence" value="ECO:0007669"/>
    <property type="project" value="UniProtKB-ARBA"/>
</dbReference>
<proteinExistence type="inferred from homology"/>
<dbReference type="InterPro" id="IPR008254">
    <property type="entry name" value="Flavodoxin/NO_synth"/>
</dbReference>
<dbReference type="InterPro" id="IPR045761">
    <property type="entry name" value="ODP_dom"/>
</dbReference>
<dbReference type="SUPFAM" id="SSF52218">
    <property type="entry name" value="Flavoproteins"/>
    <property type="match status" value="1"/>
</dbReference>
<dbReference type="InterPro" id="IPR016440">
    <property type="entry name" value="Rubredoxin-O_OxRdtase"/>
</dbReference>
<dbReference type="CDD" id="cd07709">
    <property type="entry name" value="flavodiiron_proteins_MBL-fold"/>
    <property type="match status" value="1"/>
</dbReference>
<comment type="similarity">
    <text evidence="1">In the N-terminal section; belongs to the zinc metallo-hydrolase group 3 family.</text>
</comment>
<dbReference type="EMBL" id="FOIF01000003">
    <property type="protein sequence ID" value="SES68327.1"/>
    <property type="molecule type" value="Genomic_DNA"/>
</dbReference>
<dbReference type="RefSeq" id="WP_091348410.1">
    <property type="nucleotide sequence ID" value="NZ_FOIF01000003.1"/>
</dbReference>
<dbReference type="SMART" id="SM00849">
    <property type="entry name" value="Lactamase_B"/>
    <property type="match status" value="1"/>
</dbReference>
<dbReference type="PANTHER" id="PTHR43717:SF1">
    <property type="entry name" value="ANAEROBIC NITRIC OXIDE REDUCTASE FLAVORUBREDOXIN"/>
    <property type="match status" value="1"/>
</dbReference>
<dbReference type="PIRSF" id="PIRSF005243">
    <property type="entry name" value="ROO"/>
    <property type="match status" value="1"/>
</dbReference>
<dbReference type="PROSITE" id="PS00201">
    <property type="entry name" value="FLAVODOXIN"/>
    <property type="match status" value="1"/>
</dbReference>
<organism evidence="3 4">
    <name type="scientific">Anaerobranca gottschalkii DSM 13577</name>
    <dbReference type="NCBI Taxonomy" id="1120990"/>
    <lineage>
        <taxon>Bacteria</taxon>
        <taxon>Bacillati</taxon>
        <taxon>Bacillota</taxon>
        <taxon>Clostridia</taxon>
        <taxon>Eubacteriales</taxon>
        <taxon>Proteinivoracaceae</taxon>
        <taxon>Anaerobranca</taxon>
    </lineage>
</organism>